<keyword evidence="1" id="KW-0433">Leucine-rich repeat</keyword>
<dbReference type="EMBL" id="CAXDID020000016">
    <property type="protein sequence ID" value="CAL5983521.1"/>
    <property type="molecule type" value="Genomic_DNA"/>
</dbReference>
<dbReference type="Gene3D" id="3.80.10.10">
    <property type="entry name" value="Ribonuclease Inhibitor"/>
    <property type="match status" value="3"/>
</dbReference>
<dbReference type="PANTHER" id="PTHR46652:SF3">
    <property type="entry name" value="LEUCINE-RICH REPEAT-CONTAINING PROTEIN 9"/>
    <property type="match status" value="1"/>
</dbReference>
<evidence type="ECO:0000313" key="3">
    <source>
        <dbReference type="EMBL" id="CAI9960278.1"/>
    </source>
</evidence>
<dbReference type="PROSITE" id="PS51450">
    <property type="entry name" value="LRR"/>
    <property type="match status" value="7"/>
</dbReference>
<dbReference type="EMBL" id="CATOUU010000931">
    <property type="protein sequence ID" value="CAI9960278.1"/>
    <property type="molecule type" value="Genomic_DNA"/>
</dbReference>
<evidence type="ECO:0000313" key="5">
    <source>
        <dbReference type="Proteomes" id="UP001642409"/>
    </source>
</evidence>
<keyword evidence="2" id="KW-0677">Repeat</keyword>
<dbReference type="SUPFAM" id="SSF52058">
    <property type="entry name" value="L domain-like"/>
    <property type="match status" value="2"/>
</dbReference>
<sequence>MQAQNVYDDAMTVKYMDKVTDGVLKIQNDPQLTSLDFLQTVGEIFNKNDLGLNIVDFEQSFGLAITKLELENCCNIIPKLNNQHIKELIINNCNVSNIDLLQLDGLVELCLQCSQGCVCNSKLIYNMSKFNLLTQLSLNGYNGVDINPLSQMTQLNVLQLKSCGLIFVDSLKYLVNLKELYLSHNNNLDITPLQYIPQITKLDLNSCELKSIEVLKSFVNLQDLSLYYNQIIYISPLEQLNQLRILNAEFNTIIDLQTLQNHPNFQQYQLSLQEQPSKKQIQYAKDNMNYDQRMTEQYVNKIKNGELYIDLESQFYGQVNKQVYGLQFLQNLNIQTLFLNRFNIKTLLMQNCENIIPKIHSNTITKLILSDVHLKNWNLDNLQLENLEQLFFKKQIFYDNGRQQSDEEQIITLKMLYGEDCCDNPADQLEQSIVKFKKLKELCIDVEVNVNIAMISQMTQLEVLTLNCRLSNVDALKYLINLQQLCICSNTPNMESIPIQYLTQLVVLRLKCQKINVDGLKMLKNLKELDLSGYTNLDITSLQYLSQLIILDLSSCGLRYVDSLKYLVNLKELYLSHNNNLDITPLQYIPQITKLDLNSCELKSIEVLEALVNLKDLSLYYNQIIYISPLEQLNQLRILNAEFNTIIDLQTLQNHPNFQQYQLSLQEQPSKKQIQYAKDNMNYDQRMTEQYVNKIKNGELYIDLESQFYGQVNKQVYGLQFLQNLNIQTLFLNRFNIKTLLMQNCENIIPKIHSNTITKLILSNVHLKNWNLDNLQLENLEQLFFKKQIFYDNGRQQSDEEQIITLKMLYGEDCCDNPADQLEQSIVKFKKLKELCIDVEVNVNIAMISQMTQLEVLTLNCRLSNVDALKYLINLQQLCICSNTPNMESIPIQYLTQLVVLRLKCQKINVDGLKMLKNLKELDLSYNMNIDITPLQYIPQITKLDLSSCSLKSIEVLKVLINLKYLSLKSNRIVQELNQLQKRNFYGNRLIDLSNNVLQFESCGLRYVNFLEYLINLKELDLSYNMNIDITPLQYIPLITKLDLSSCELKSIEVLEALVNLKDLSLQSNQIIYISPLKKLNQLQKLNVQGNRLIDLYTLCNHPNIKEYKLNDQRKPSQYEIRYANYLKKICVPIDSLKMLKLKKNLIIQAKQKVEDLLKKLLCQQVAFVGQVAVLFQQLNAFDNYQ</sequence>
<evidence type="ECO:0000313" key="4">
    <source>
        <dbReference type="EMBL" id="CAL5983521.1"/>
    </source>
</evidence>
<dbReference type="PANTHER" id="PTHR46652">
    <property type="entry name" value="LEUCINE-RICH REPEAT AND IQ DOMAIN-CONTAINING PROTEIN 1-RELATED"/>
    <property type="match status" value="1"/>
</dbReference>
<reference evidence="3" key="1">
    <citation type="submission" date="2023-06" db="EMBL/GenBank/DDBJ databases">
        <authorList>
            <person name="Kurt Z."/>
        </authorList>
    </citation>
    <scope>NUCLEOTIDE SEQUENCE</scope>
</reference>
<accession>A0AA86QL75</accession>
<proteinExistence type="predicted"/>
<organism evidence="3">
    <name type="scientific">Hexamita inflata</name>
    <dbReference type="NCBI Taxonomy" id="28002"/>
    <lineage>
        <taxon>Eukaryota</taxon>
        <taxon>Metamonada</taxon>
        <taxon>Diplomonadida</taxon>
        <taxon>Hexamitidae</taxon>
        <taxon>Hexamitinae</taxon>
        <taxon>Hexamita</taxon>
    </lineage>
</organism>
<evidence type="ECO:0000256" key="1">
    <source>
        <dbReference type="ARBA" id="ARBA00022614"/>
    </source>
</evidence>
<protein>
    <submittedName>
        <fullName evidence="3">Uncharacterized protein</fullName>
    </submittedName>
</protein>
<dbReference type="InterPro" id="IPR001611">
    <property type="entry name" value="Leu-rich_rpt"/>
</dbReference>
<dbReference type="AlphaFoldDB" id="A0AA86QL75"/>
<dbReference type="InterPro" id="IPR050836">
    <property type="entry name" value="SDS22/Internalin_LRR"/>
</dbReference>
<reference evidence="4 5" key="2">
    <citation type="submission" date="2024-07" db="EMBL/GenBank/DDBJ databases">
        <authorList>
            <person name="Akdeniz Z."/>
        </authorList>
    </citation>
    <scope>NUCLEOTIDE SEQUENCE [LARGE SCALE GENOMIC DNA]</scope>
</reference>
<dbReference type="InterPro" id="IPR032675">
    <property type="entry name" value="LRR_dom_sf"/>
</dbReference>
<dbReference type="SMART" id="SM00365">
    <property type="entry name" value="LRR_SD22"/>
    <property type="match status" value="8"/>
</dbReference>
<keyword evidence="5" id="KW-1185">Reference proteome</keyword>
<dbReference type="Proteomes" id="UP001642409">
    <property type="component" value="Unassembled WGS sequence"/>
</dbReference>
<evidence type="ECO:0000256" key="2">
    <source>
        <dbReference type="ARBA" id="ARBA00022737"/>
    </source>
</evidence>
<name>A0AA86QL75_9EUKA</name>
<comment type="caution">
    <text evidence="3">The sequence shown here is derived from an EMBL/GenBank/DDBJ whole genome shotgun (WGS) entry which is preliminary data.</text>
</comment>
<gene>
    <name evidence="3" type="ORF">HINF_LOCUS47923</name>
    <name evidence="4" type="ORF">HINF_LOCUS7657</name>
</gene>